<dbReference type="InterPro" id="IPR000719">
    <property type="entry name" value="Prot_kinase_dom"/>
</dbReference>
<dbReference type="PANTHER" id="PTHR44167">
    <property type="entry name" value="OVARIAN-SPECIFIC SERINE/THREONINE-PROTEIN KINASE LOK-RELATED"/>
    <property type="match status" value="1"/>
</dbReference>
<gene>
    <name evidence="2" type="ORF">EZS28_005999</name>
</gene>
<dbReference type="GO" id="GO:0005634">
    <property type="term" value="C:nucleus"/>
    <property type="evidence" value="ECO:0007669"/>
    <property type="project" value="TreeGrafter"/>
</dbReference>
<dbReference type="SUPFAM" id="SSF56112">
    <property type="entry name" value="Protein kinase-like (PK-like)"/>
    <property type="match status" value="1"/>
</dbReference>
<dbReference type="EMBL" id="SNRW01000948">
    <property type="protein sequence ID" value="KAA6398474.1"/>
    <property type="molecule type" value="Genomic_DNA"/>
</dbReference>
<keyword evidence="2" id="KW-0808">Transferase</keyword>
<dbReference type="GO" id="GO:0004674">
    <property type="term" value="F:protein serine/threonine kinase activity"/>
    <property type="evidence" value="ECO:0007669"/>
    <property type="project" value="TreeGrafter"/>
</dbReference>
<dbReference type="InterPro" id="IPR011009">
    <property type="entry name" value="Kinase-like_dom_sf"/>
</dbReference>
<dbReference type="SMART" id="SM00220">
    <property type="entry name" value="S_TKc"/>
    <property type="match status" value="1"/>
</dbReference>
<dbReference type="Gene3D" id="1.10.510.10">
    <property type="entry name" value="Transferase(Phosphotransferase) domain 1"/>
    <property type="match status" value="1"/>
</dbReference>
<feature type="domain" description="Protein kinase" evidence="1">
    <location>
        <begin position="32"/>
        <end position="287"/>
    </location>
</feature>
<evidence type="ECO:0000259" key="1">
    <source>
        <dbReference type="PROSITE" id="PS50011"/>
    </source>
</evidence>
<dbReference type="InterPro" id="IPR008271">
    <property type="entry name" value="Ser/Thr_kinase_AS"/>
</dbReference>
<dbReference type="CDD" id="cd00180">
    <property type="entry name" value="PKc"/>
    <property type="match status" value="1"/>
</dbReference>
<dbReference type="GO" id="GO:0044773">
    <property type="term" value="P:mitotic DNA damage checkpoint signaling"/>
    <property type="evidence" value="ECO:0007669"/>
    <property type="project" value="TreeGrafter"/>
</dbReference>
<comment type="caution">
    <text evidence="2">The sequence shown here is derived from an EMBL/GenBank/DDBJ whole genome shotgun (WGS) entry which is preliminary data.</text>
</comment>
<protein>
    <submittedName>
        <fullName evidence="2">Putative CAMK family protein kinase</fullName>
    </submittedName>
</protein>
<dbReference type="GO" id="GO:0005524">
    <property type="term" value="F:ATP binding"/>
    <property type="evidence" value="ECO:0007669"/>
    <property type="project" value="InterPro"/>
</dbReference>
<dbReference type="AlphaFoldDB" id="A0A5J4WTW5"/>
<organism evidence="2 3">
    <name type="scientific">Streblomastix strix</name>
    <dbReference type="NCBI Taxonomy" id="222440"/>
    <lineage>
        <taxon>Eukaryota</taxon>
        <taxon>Metamonada</taxon>
        <taxon>Preaxostyla</taxon>
        <taxon>Oxymonadida</taxon>
        <taxon>Streblomastigidae</taxon>
        <taxon>Streblomastix</taxon>
    </lineage>
</organism>
<evidence type="ECO:0000313" key="3">
    <source>
        <dbReference type="Proteomes" id="UP000324800"/>
    </source>
</evidence>
<dbReference type="PROSITE" id="PS50011">
    <property type="entry name" value="PROTEIN_KINASE_DOM"/>
    <property type="match status" value="1"/>
</dbReference>
<dbReference type="Proteomes" id="UP000324800">
    <property type="component" value="Unassembled WGS sequence"/>
</dbReference>
<evidence type="ECO:0000313" key="2">
    <source>
        <dbReference type="EMBL" id="KAA6398474.1"/>
    </source>
</evidence>
<dbReference type="Pfam" id="PF00069">
    <property type="entry name" value="Pkinase"/>
    <property type="match status" value="1"/>
</dbReference>
<dbReference type="PANTHER" id="PTHR44167:SF24">
    <property type="entry name" value="SERINE_THREONINE-PROTEIN KINASE CHK2"/>
    <property type="match status" value="1"/>
</dbReference>
<proteinExistence type="predicted"/>
<keyword evidence="2" id="KW-0418">Kinase</keyword>
<name>A0A5J4WTW5_9EUKA</name>
<dbReference type="GO" id="GO:0005737">
    <property type="term" value="C:cytoplasm"/>
    <property type="evidence" value="ECO:0007669"/>
    <property type="project" value="TreeGrafter"/>
</dbReference>
<sequence length="344" mass="39695">MAVVPAVPAPPTVNMDDYTIQFETKVLQDAGCLVKESIARGAFGWVFVVDLGDGIRRAAKVQKKEQYLNREWINKEILQKVPSENLVKFLGKKEMMSHIIVLMEYANMGPLTQLIRSKEPLPEQALGIIMYQALKGISIIHSQGFVHRDLKPSNLLLHNEEDSEFVTLKICDFGECTRKEGLMFQEISGTLPYMAIEVHKHAYSMSEKIDIWSLGVVMYELMSKKNPFSIDTDQIKKLDQKSVDDLLVDEYPIEYSPKCIGMMRDMLKVDPYYRPTANDLLQKYTLMIRIQKEMKEAEDLKQKYGLMLDDVVRITGRMKTVNLNQIKLAQWQQQQQQLQQEQKV</sequence>
<accession>A0A5J4WTW5</accession>
<dbReference type="PROSITE" id="PS00108">
    <property type="entry name" value="PROTEIN_KINASE_ST"/>
    <property type="match status" value="1"/>
</dbReference>
<dbReference type="OrthoDB" id="248923at2759"/>
<reference evidence="2 3" key="1">
    <citation type="submission" date="2019-03" db="EMBL/GenBank/DDBJ databases">
        <title>Single cell metagenomics reveals metabolic interactions within the superorganism composed of flagellate Streblomastix strix and complex community of Bacteroidetes bacteria on its surface.</title>
        <authorList>
            <person name="Treitli S.C."/>
            <person name="Kolisko M."/>
            <person name="Husnik F."/>
            <person name="Keeling P."/>
            <person name="Hampl V."/>
        </authorList>
    </citation>
    <scope>NUCLEOTIDE SEQUENCE [LARGE SCALE GENOMIC DNA]</scope>
    <source>
        <strain evidence="2">ST1C</strain>
    </source>
</reference>